<feature type="compositionally biased region" description="Low complexity" evidence="1">
    <location>
        <begin position="106"/>
        <end position="128"/>
    </location>
</feature>
<dbReference type="Gramene" id="KQL29563">
    <property type="protein sequence ID" value="KQL29563"/>
    <property type="gene ID" value="SETIT_020092mg"/>
</dbReference>
<evidence type="ECO:0000313" key="3">
    <source>
        <dbReference type="Proteomes" id="UP000004995"/>
    </source>
</evidence>
<dbReference type="Proteomes" id="UP000004995">
    <property type="component" value="Unassembled WGS sequence"/>
</dbReference>
<dbReference type="EMBL" id="AGNK02000296">
    <property type="status" value="NOT_ANNOTATED_CDS"/>
    <property type="molecule type" value="Genomic_DNA"/>
</dbReference>
<feature type="compositionally biased region" description="Polar residues" evidence="1">
    <location>
        <begin position="88"/>
        <end position="97"/>
    </location>
</feature>
<sequence>MARFQLPAISKGPRETREEERTEPPTLKSHTRSPKKGQPGQRDKRGQGKNTSHQRHATTEPGAERGRRASTRTRQQQPAAKQNEDQNHITQLQASYQHSEHAELEAPSAAGSSAPSAVAPSGSAPVSSTDRCSPLVVLREHQQQQQSCGAS</sequence>
<protein>
    <submittedName>
        <fullName evidence="2">Uncharacterized protein</fullName>
    </submittedName>
</protein>
<dbReference type="HOGENOM" id="CLU_1734629_0_0_1"/>
<dbReference type="AlphaFoldDB" id="K3Z0M6"/>
<dbReference type="InParanoid" id="K3Z0M6"/>
<name>K3Z0M6_SETIT</name>
<dbReference type="EnsemblPlants" id="KQL29563">
    <property type="protein sequence ID" value="KQL29563"/>
    <property type="gene ID" value="SETIT_020092mg"/>
</dbReference>
<reference evidence="2" key="2">
    <citation type="submission" date="2018-08" db="UniProtKB">
        <authorList>
            <consortium name="EnsemblPlants"/>
        </authorList>
    </citation>
    <scope>IDENTIFICATION</scope>
    <source>
        <strain evidence="2">Yugu1</strain>
    </source>
</reference>
<evidence type="ECO:0000256" key="1">
    <source>
        <dbReference type="SAM" id="MobiDB-lite"/>
    </source>
</evidence>
<proteinExistence type="predicted"/>
<reference evidence="3" key="1">
    <citation type="journal article" date="2012" name="Nat. Biotechnol.">
        <title>Reference genome sequence of the model plant Setaria.</title>
        <authorList>
            <person name="Bennetzen J.L."/>
            <person name="Schmutz J."/>
            <person name="Wang H."/>
            <person name="Percifield R."/>
            <person name="Hawkins J."/>
            <person name="Pontaroli A.C."/>
            <person name="Estep M."/>
            <person name="Feng L."/>
            <person name="Vaughn J.N."/>
            <person name="Grimwood J."/>
            <person name="Jenkins J."/>
            <person name="Barry K."/>
            <person name="Lindquist E."/>
            <person name="Hellsten U."/>
            <person name="Deshpande S."/>
            <person name="Wang X."/>
            <person name="Wu X."/>
            <person name="Mitros T."/>
            <person name="Triplett J."/>
            <person name="Yang X."/>
            <person name="Ye C.Y."/>
            <person name="Mauro-Herrera M."/>
            <person name="Wang L."/>
            <person name="Li P."/>
            <person name="Sharma M."/>
            <person name="Sharma R."/>
            <person name="Ronald P.C."/>
            <person name="Panaud O."/>
            <person name="Kellogg E.A."/>
            <person name="Brutnell T.P."/>
            <person name="Doust A.N."/>
            <person name="Tuskan G.A."/>
            <person name="Rokhsar D."/>
            <person name="Devos K.M."/>
        </authorList>
    </citation>
    <scope>NUCLEOTIDE SEQUENCE [LARGE SCALE GENOMIC DNA]</scope>
    <source>
        <strain evidence="3">cv. Yugu1</strain>
    </source>
</reference>
<feature type="region of interest" description="Disordered" evidence="1">
    <location>
        <begin position="1"/>
        <end position="133"/>
    </location>
</feature>
<evidence type="ECO:0000313" key="2">
    <source>
        <dbReference type="EnsemblPlants" id="KQL29563"/>
    </source>
</evidence>
<accession>K3Z0M6</accession>
<feature type="compositionally biased region" description="Basic and acidic residues" evidence="1">
    <location>
        <begin position="12"/>
        <end position="23"/>
    </location>
</feature>
<keyword evidence="3" id="KW-1185">Reference proteome</keyword>
<organism evidence="2 3">
    <name type="scientific">Setaria italica</name>
    <name type="common">Foxtail millet</name>
    <name type="synonym">Panicum italicum</name>
    <dbReference type="NCBI Taxonomy" id="4555"/>
    <lineage>
        <taxon>Eukaryota</taxon>
        <taxon>Viridiplantae</taxon>
        <taxon>Streptophyta</taxon>
        <taxon>Embryophyta</taxon>
        <taxon>Tracheophyta</taxon>
        <taxon>Spermatophyta</taxon>
        <taxon>Magnoliopsida</taxon>
        <taxon>Liliopsida</taxon>
        <taxon>Poales</taxon>
        <taxon>Poaceae</taxon>
        <taxon>PACMAD clade</taxon>
        <taxon>Panicoideae</taxon>
        <taxon>Panicodae</taxon>
        <taxon>Paniceae</taxon>
        <taxon>Cenchrinae</taxon>
        <taxon>Setaria</taxon>
    </lineage>
</organism>